<dbReference type="Pfam" id="PF07885">
    <property type="entry name" value="Ion_trans_2"/>
    <property type="match status" value="2"/>
</dbReference>
<keyword evidence="4" id="KW-0633">Potassium transport</keyword>
<comment type="subcellular location">
    <subcellularLocation>
        <location evidence="1">Membrane</location>
        <topology evidence="1">Multi-pass membrane protein</topology>
    </subcellularLocation>
</comment>
<dbReference type="InterPro" id="IPR013099">
    <property type="entry name" value="K_chnl_dom"/>
</dbReference>
<dbReference type="OrthoDB" id="297496at2759"/>
<dbReference type="eggNOG" id="KOG1418">
    <property type="taxonomic scope" value="Eukaryota"/>
</dbReference>
<dbReference type="SUPFAM" id="SSF81324">
    <property type="entry name" value="Voltage-gated potassium channels"/>
    <property type="match status" value="2"/>
</dbReference>
<keyword evidence="10 14" id="KW-0472">Membrane</keyword>
<dbReference type="PANTHER" id="PTHR11003:SF330">
    <property type="entry name" value="POTASSIUM CHANNEL DOMAIN-CONTAINING PROTEIN"/>
    <property type="match status" value="1"/>
</dbReference>
<dbReference type="InterPro" id="IPR003092">
    <property type="entry name" value="2pore_dom_K_chnl_TASK"/>
</dbReference>
<dbReference type="EnsemblMetazoa" id="Aqu2.1.34823_001">
    <property type="protein sequence ID" value="Aqu2.1.34823_001"/>
    <property type="gene ID" value="Aqu2.1.34823"/>
</dbReference>
<feature type="compositionally biased region" description="Acidic residues" evidence="13">
    <location>
        <begin position="31"/>
        <end position="41"/>
    </location>
</feature>
<feature type="region of interest" description="Disordered" evidence="13">
    <location>
        <begin position="331"/>
        <end position="353"/>
    </location>
</feature>
<feature type="transmembrane region" description="Helical" evidence="14">
    <location>
        <begin position="181"/>
        <end position="203"/>
    </location>
</feature>
<dbReference type="GO" id="GO:0005886">
    <property type="term" value="C:plasma membrane"/>
    <property type="evidence" value="ECO:0007669"/>
    <property type="project" value="TreeGrafter"/>
</dbReference>
<keyword evidence="11 12" id="KW-0407">Ion channel</keyword>
<feature type="transmembrane region" description="Helical" evidence="14">
    <location>
        <begin position="150"/>
        <end position="169"/>
    </location>
</feature>
<protein>
    <recommendedName>
        <fullName evidence="15">Potassium channel domain-containing protein</fullName>
    </recommendedName>
</protein>
<feature type="domain" description="Potassium channel" evidence="15">
    <location>
        <begin position="140"/>
        <end position="202"/>
    </location>
</feature>
<feature type="transmembrane region" description="Helical" evidence="14">
    <location>
        <begin position="224"/>
        <end position="246"/>
    </location>
</feature>
<evidence type="ECO:0000256" key="6">
    <source>
        <dbReference type="ARBA" id="ARBA00022826"/>
    </source>
</evidence>
<evidence type="ECO:0000256" key="4">
    <source>
        <dbReference type="ARBA" id="ARBA00022538"/>
    </source>
</evidence>
<evidence type="ECO:0000256" key="8">
    <source>
        <dbReference type="ARBA" id="ARBA00022989"/>
    </source>
</evidence>
<evidence type="ECO:0000256" key="7">
    <source>
        <dbReference type="ARBA" id="ARBA00022958"/>
    </source>
</evidence>
<dbReference type="GO" id="GO:0015271">
    <property type="term" value="F:outward rectifier potassium channel activity"/>
    <property type="evidence" value="ECO:0007669"/>
    <property type="project" value="TreeGrafter"/>
</dbReference>
<feature type="transmembrane region" description="Helical" evidence="14">
    <location>
        <begin position="59"/>
        <end position="84"/>
    </location>
</feature>
<evidence type="ECO:0000256" key="2">
    <source>
        <dbReference type="ARBA" id="ARBA00006666"/>
    </source>
</evidence>
<keyword evidence="7" id="KW-0630">Potassium</keyword>
<evidence type="ECO:0000256" key="13">
    <source>
        <dbReference type="SAM" id="MobiDB-lite"/>
    </source>
</evidence>
<dbReference type="PRINTS" id="PR01095">
    <property type="entry name" value="TASKCHANNEL"/>
</dbReference>
<keyword evidence="5 12" id="KW-0812">Transmembrane</keyword>
<name>A0A1X7V485_AMPQE</name>
<sequence>MEKEVESEIPAVASDREDSESRELTEKPQEDTAEDEEPEDTGFECSRAYFTRLFCNLNIYNQAFILFALVMTYILVGGAIFLAFELPAETKRNEAITAANETYIRAFNNIVDQLVNFTNLTEEEAMALVRRVAQSAIDASNNQPTNNWEYGSAIFFATTVITTIGYGSIAPETDGGRGFFIPYALVGIPLTLIFLGFLGQVLNKGVDRATRCLRRRVTFDWGQILVVFTIGLVSFIFIPAIIFAIIDDWTYFEAVYFTFVSLTTVGFGDFVPTAPKTFRGLYRFSLICWLFLGLAFIALIIAQTQERIENVRESVKKCRKCIKRTGGKLMLRKKNKESSKDNEKTEETEGEKE</sequence>
<dbReference type="GO" id="GO:0030322">
    <property type="term" value="P:stabilization of membrane potential"/>
    <property type="evidence" value="ECO:0007669"/>
    <property type="project" value="TreeGrafter"/>
</dbReference>
<keyword evidence="3 12" id="KW-0813">Transport</keyword>
<evidence type="ECO:0000256" key="9">
    <source>
        <dbReference type="ARBA" id="ARBA00023065"/>
    </source>
</evidence>
<evidence type="ECO:0000256" key="11">
    <source>
        <dbReference type="ARBA" id="ARBA00023303"/>
    </source>
</evidence>
<dbReference type="InParanoid" id="A0A1X7V485"/>
<evidence type="ECO:0000256" key="12">
    <source>
        <dbReference type="RuleBase" id="RU003857"/>
    </source>
</evidence>
<evidence type="ECO:0000256" key="14">
    <source>
        <dbReference type="SAM" id="Phobius"/>
    </source>
</evidence>
<evidence type="ECO:0000256" key="10">
    <source>
        <dbReference type="ARBA" id="ARBA00023136"/>
    </source>
</evidence>
<keyword evidence="8 14" id="KW-1133">Transmembrane helix</keyword>
<evidence type="ECO:0000259" key="15">
    <source>
        <dbReference type="Pfam" id="PF07885"/>
    </source>
</evidence>
<evidence type="ECO:0000256" key="3">
    <source>
        <dbReference type="ARBA" id="ARBA00022448"/>
    </source>
</evidence>
<dbReference type="STRING" id="400682.A0A1X7V485"/>
<feature type="compositionally biased region" description="Basic and acidic residues" evidence="13">
    <location>
        <begin position="14"/>
        <end position="30"/>
    </location>
</feature>
<keyword evidence="9 12" id="KW-0406">Ion transport</keyword>
<accession>A0A1X7V485</accession>
<evidence type="ECO:0000256" key="1">
    <source>
        <dbReference type="ARBA" id="ARBA00004141"/>
    </source>
</evidence>
<dbReference type="Gene3D" id="1.10.287.70">
    <property type="match status" value="1"/>
</dbReference>
<feature type="domain" description="Potassium channel" evidence="15">
    <location>
        <begin position="233"/>
        <end position="309"/>
    </location>
</feature>
<evidence type="ECO:0000256" key="5">
    <source>
        <dbReference type="ARBA" id="ARBA00022692"/>
    </source>
</evidence>
<reference evidence="16" key="1">
    <citation type="submission" date="2017-05" db="UniProtKB">
        <authorList>
            <consortium name="EnsemblMetazoa"/>
        </authorList>
    </citation>
    <scope>IDENTIFICATION</scope>
</reference>
<feature type="region of interest" description="Disordered" evidence="13">
    <location>
        <begin position="1"/>
        <end position="41"/>
    </location>
</feature>
<dbReference type="GO" id="GO:0022841">
    <property type="term" value="F:potassium ion leak channel activity"/>
    <property type="evidence" value="ECO:0007669"/>
    <property type="project" value="TreeGrafter"/>
</dbReference>
<dbReference type="AlphaFoldDB" id="A0A1X7V485"/>
<feature type="compositionally biased region" description="Basic and acidic residues" evidence="13">
    <location>
        <begin position="336"/>
        <end position="353"/>
    </location>
</feature>
<organism evidence="16">
    <name type="scientific">Amphimedon queenslandica</name>
    <name type="common">Sponge</name>
    <dbReference type="NCBI Taxonomy" id="400682"/>
    <lineage>
        <taxon>Eukaryota</taxon>
        <taxon>Metazoa</taxon>
        <taxon>Porifera</taxon>
        <taxon>Demospongiae</taxon>
        <taxon>Heteroscleromorpha</taxon>
        <taxon>Haplosclerida</taxon>
        <taxon>Niphatidae</taxon>
        <taxon>Amphimedon</taxon>
    </lineage>
</organism>
<proteinExistence type="inferred from homology"/>
<dbReference type="InterPro" id="IPR003280">
    <property type="entry name" value="2pore_dom_K_chnl"/>
</dbReference>
<keyword evidence="6" id="KW-0631">Potassium channel</keyword>
<dbReference type="PRINTS" id="PR01333">
    <property type="entry name" value="2POREKCHANEL"/>
</dbReference>
<dbReference type="PANTHER" id="PTHR11003">
    <property type="entry name" value="POTASSIUM CHANNEL, SUBFAMILY K"/>
    <property type="match status" value="1"/>
</dbReference>
<feature type="transmembrane region" description="Helical" evidence="14">
    <location>
        <begin position="284"/>
        <end position="302"/>
    </location>
</feature>
<evidence type="ECO:0000313" key="16">
    <source>
        <dbReference type="EnsemblMetazoa" id="Aqu2.1.34823_001"/>
    </source>
</evidence>
<comment type="similarity">
    <text evidence="2 12">Belongs to the two pore domain potassium channel (TC 1.A.1.8) family.</text>
</comment>